<dbReference type="Proteomes" id="UP000291078">
    <property type="component" value="Unassembled WGS sequence"/>
</dbReference>
<keyword evidence="3 6" id="KW-0812">Transmembrane</keyword>
<dbReference type="RefSeq" id="WP_130393867.1">
    <property type="nucleotide sequence ID" value="NZ_SGXM01000012.1"/>
</dbReference>
<dbReference type="InterPro" id="IPR018076">
    <property type="entry name" value="T2SS_GspF_dom"/>
</dbReference>
<dbReference type="PANTHER" id="PTHR35007">
    <property type="entry name" value="INTEGRAL MEMBRANE PROTEIN-RELATED"/>
    <property type="match status" value="1"/>
</dbReference>
<dbReference type="EMBL" id="SGXM01000012">
    <property type="protein sequence ID" value="RZT29349.1"/>
    <property type="molecule type" value="Genomic_DNA"/>
</dbReference>
<comment type="caution">
    <text evidence="8">The sequence shown here is derived from an EMBL/GenBank/DDBJ whole genome shotgun (WGS) entry which is preliminary data.</text>
</comment>
<keyword evidence="2" id="KW-1003">Cell membrane</keyword>
<name>A0A4V2FED0_9BURK</name>
<evidence type="ECO:0000256" key="2">
    <source>
        <dbReference type="ARBA" id="ARBA00022475"/>
    </source>
</evidence>
<protein>
    <submittedName>
        <fullName evidence="8">Tight adherence protein B</fullName>
    </submittedName>
</protein>
<evidence type="ECO:0000256" key="3">
    <source>
        <dbReference type="ARBA" id="ARBA00022692"/>
    </source>
</evidence>
<evidence type="ECO:0000256" key="6">
    <source>
        <dbReference type="SAM" id="Phobius"/>
    </source>
</evidence>
<dbReference type="Pfam" id="PF00482">
    <property type="entry name" value="T2SSF"/>
    <property type="match status" value="1"/>
</dbReference>
<evidence type="ECO:0000313" key="9">
    <source>
        <dbReference type="Proteomes" id="UP000291078"/>
    </source>
</evidence>
<dbReference type="GO" id="GO:0005886">
    <property type="term" value="C:plasma membrane"/>
    <property type="evidence" value="ECO:0007669"/>
    <property type="project" value="UniProtKB-SubCell"/>
</dbReference>
<proteinExistence type="predicted"/>
<dbReference type="AlphaFoldDB" id="A0A4V2FED0"/>
<keyword evidence="4 6" id="KW-1133">Transmembrane helix</keyword>
<accession>A0A4V2FED0</accession>
<dbReference type="PANTHER" id="PTHR35007:SF1">
    <property type="entry name" value="PILUS ASSEMBLY PROTEIN"/>
    <property type="match status" value="1"/>
</dbReference>
<evidence type="ECO:0000313" key="8">
    <source>
        <dbReference type="EMBL" id="RZT29349.1"/>
    </source>
</evidence>
<sequence>MTALTSSASLLLAACALVLLGLGLLMLAGARGRAQAEHARAHLTAQTEQVRARYAVATEPVPAGSARDLRRRWTELLRRADLTPSRGVYLRWGMPPLALVVVGALAGGLVGAASMLVLAAALLVFMLSMRIRRIKDKMLRQLPGFLDGVVRLMTIGSSVPAAFQNAVANTEAPLRHCLVQAIHLQRAGKELDQAVSLVGRAYRIDELVIVASVLRLSQRYGGRADVVMERTATFMRDREEAQRELLALSAETRLSAWVLGLLPLVVAGGLFVMNAGYILLMWRDPSGRAMLIGAAALEIAGVLMLYRLAKSI</sequence>
<feature type="transmembrane region" description="Helical" evidence="6">
    <location>
        <begin position="256"/>
        <end position="282"/>
    </location>
</feature>
<evidence type="ECO:0000259" key="7">
    <source>
        <dbReference type="Pfam" id="PF00482"/>
    </source>
</evidence>
<evidence type="ECO:0000256" key="1">
    <source>
        <dbReference type="ARBA" id="ARBA00004651"/>
    </source>
</evidence>
<dbReference type="OrthoDB" id="597333at2"/>
<comment type="subcellular location">
    <subcellularLocation>
        <location evidence="1">Cell membrane</location>
        <topology evidence="1">Multi-pass membrane protein</topology>
    </subcellularLocation>
</comment>
<feature type="transmembrane region" description="Helical" evidence="6">
    <location>
        <begin position="97"/>
        <end position="127"/>
    </location>
</feature>
<gene>
    <name evidence="8" type="ORF">EV147_4980</name>
</gene>
<reference evidence="8 9" key="1">
    <citation type="journal article" date="2015" name="Stand. Genomic Sci.">
        <title>Genomic Encyclopedia of Bacterial and Archaeal Type Strains, Phase III: the genomes of soil and plant-associated and newly described type strains.</title>
        <authorList>
            <person name="Whitman W.B."/>
            <person name="Woyke T."/>
            <person name="Klenk H.P."/>
            <person name="Zhou Y."/>
            <person name="Lilburn T.G."/>
            <person name="Beck B.J."/>
            <person name="De Vos P."/>
            <person name="Vandamme P."/>
            <person name="Eisen J.A."/>
            <person name="Garrity G."/>
            <person name="Hugenholtz P."/>
            <person name="Kyrpides N.C."/>
        </authorList>
    </citation>
    <scope>NUCLEOTIDE SEQUENCE [LARGE SCALE GENOMIC DNA]</scope>
    <source>
        <strain evidence="8 9">ASC-9842</strain>
    </source>
</reference>
<evidence type="ECO:0000256" key="4">
    <source>
        <dbReference type="ARBA" id="ARBA00022989"/>
    </source>
</evidence>
<keyword evidence="5 6" id="KW-0472">Membrane</keyword>
<feature type="domain" description="Type II secretion system protein GspF" evidence="7">
    <location>
        <begin position="145"/>
        <end position="268"/>
    </location>
</feature>
<evidence type="ECO:0000256" key="5">
    <source>
        <dbReference type="ARBA" id="ARBA00023136"/>
    </source>
</evidence>
<organism evidence="8 9">
    <name type="scientific">Cupriavidus agavae</name>
    <dbReference type="NCBI Taxonomy" id="1001822"/>
    <lineage>
        <taxon>Bacteria</taxon>
        <taxon>Pseudomonadati</taxon>
        <taxon>Pseudomonadota</taxon>
        <taxon>Betaproteobacteria</taxon>
        <taxon>Burkholderiales</taxon>
        <taxon>Burkholderiaceae</taxon>
        <taxon>Cupriavidus</taxon>
    </lineage>
</organism>
<keyword evidence="9" id="KW-1185">Reference proteome</keyword>
<feature type="transmembrane region" description="Helical" evidence="6">
    <location>
        <begin position="288"/>
        <end position="309"/>
    </location>
</feature>